<keyword evidence="1" id="KW-0472">Membrane</keyword>
<reference evidence="2 3" key="1">
    <citation type="submission" date="2015-05" db="EMBL/GenBank/DDBJ databases">
        <authorList>
            <person name="Tang B."/>
            <person name="Yu Y."/>
        </authorList>
    </citation>
    <scope>NUCLEOTIDE SEQUENCE [LARGE SCALE GENOMIC DNA]</scope>
    <source>
        <strain evidence="2 3">DSM 7029</strain>
    </source>
</reference>
<dbReference type="KEGG" id="pbh:AAW51_0355"/>
<evidence type="ECO:0000313" key="3">
    <source>
        <dbReference type="Proteomes" id="UP000035352"/>
    </source>
</evidence>
<proteinExistence type="predicted"/>
<accession>A0A0G3BI55</accession>
<dbReference type="AlphaFoldDB" id="A0A0G3BI55"/>
<dbReference type="RefSeq" id="WP_047193248.1">
    <property type="nucleotide sequence ID" value="NZ_CP011371.1"/>
</dbReference>
<evidence type="ECO:0000256" key="1">
    <source>
        <dbReference type="SAM" id="Phobius"/>
    </source>
</evidence>
<evidence type="ECO:0000313" key="2">
    <source>
        <dbReference type="EMBL" id="AKJ27046.1"/>
    </source>
</evidence>
<gene>
    <name evidence="2" type="ORF">AAW51_0355</name>
</gene>
<keyword evidence="1" id="KW-0812">Transmembrane</keyword>
<protein>
    <submittedName>
        <fullName evidence="2">Uncharacterized protein</fullName>
    </submittedName>
</protein>
<feature type="transmembrane region" description="Helical" evidence="1">
    <location>
        <begin position="6"/>
        <end position="25"/>
    </location>
</feature>
<dbReference type="OrthoDB" id="8819457at2"/>
<dbReference type="Proteomes" id="UP000035352">
    <property type="component" value="Chromosome"/>
</dbReference>
<sequence>MDELIAALGWLIVDVLLVGTGRLVVRLFSVGKWRGERLDEAEGRTHSAAGSLTFVLNGKRVVTHTGLLFVGVSFYIILAVVLMAALGG</sequence>
<keyword evidence="1" id="KW-1133">Transmembrane helix</keyword>
<feature type="transmembrane region" description="Helical" evidence="1">
    <location>
        <begin position="66"/>
        <end position="86"/>
    </location>
</feature>
<dbReference type="EMBL" id="CP011371">
    <property type="protein sequence ID" value="AKJ27046.1"/>
    <property type="molecule type" value="Genomic_DNA"/>
</dbReference>
<name>A0A0G3BI55_9BURK</name>
<keyword evidence="3" id="KW-1185">Reference proteome</keyword>
<organism evidence="2 3">
    <name type="scientific">Caldimonas brevitalea</name>
    <dbReference type="NCBI Taxonomy" id="413882"/>
    <lineage>
        <taxon>Bacteria</taxon>
        <taxon>Pseudomonadati</taxon>
        <taxon>Pseudomonadota</taxon>
        <taxon>Betaproteobacteria</taxon>
        <taxon>Burkholderiales</taxon>
        <taxon>Sphaerotilaceae</taxon>
        <taxon>Caldimonas</taxon>
    </lineage>
</organism>